<accession>A0ABP1QSZ2</accession>
<organism evidence="6 7">
    <name type="scientific">Orchesella dallaii</name>
    <dbReference type="NCBI Taxonomy" id="48710"/>
    <lineage>
        <taxon>Eukaryota</taxon>
        <taxon>Metazoa</taxon>
        <taxon>Ecdysozoa</taxon>
        <taxon>Arthropoda</taxon>
        <taxon>Hexapoda</taxon>
        <taxon>Collembola</taxon>
        <taxon>Entomobryomorpha</taxon>
        <taxon>Entomobryoidea</taxon>
        <taxon>Orchesellidae</taxon>
        <taxon>Orchesellinae</taxon>
        <taxon>Orchesella</taxon>
    </lineage>
</organism>
<keyword evidence="2" id="KW-0722">Serine protease inhibitor</keyword>
<evidence type="ECO:0000256" key="4">
    <source>
        <dbReference type="SAM" id="SignalP"/>
    </source>
</evidence>
<dbReference type="SMART" id="SM00131">
    <property type="entry name" value="KU"/>
    <property type="match status" value="1"/>
</dbReference>
<dbReference type="EMBL" id="CAXLJM020000041">
    <property type="protein sequence ID" value="CAL8109658.1"/>
    <property type="molecule type" value="Genomic_DNA"/>
</dbReference>
<keyword evidence="7" id="KW-1185">Reference proteome</keyword>
<feature type="chain" id="PRO_5045706363" description="BPTI/Kunitz inhibitor domain-containing protein" evidence="4">
    <location>
        <begin position="25"/>
        <end position="119"/>
    </location>
</feature>
<dbReference type="InterPro" id="IPR002223">
    <property type="entry name" value="Kunitz_BPTI"/>
</dbReference>
<dbReference type="PRINTS" id="PR00759">
    <property type="entry name" value="BASICPTASE"/>
</dbReference>
<comment type="caution">
    <text evidence="6">The sequence shown here is derived from an EMBL/GenBank/DDBJ whole genome shotgun (WGS) entry which is preliminary data.</text>
</comment>
<feature type="signal peptide" evidence="4">
    <location>
        <begin position="1"/>
        <end position="24"/>
    </location>
</feature>
<feature type="domain" description="BPTI/Kunitz inhibitor" evidence="5">
    <location>
        <begin position="57"/>
        <end position="107"/>
    </location>
</feature>
<gene>
    <name evidence="6" type="ORF">ODALV1_LOCUS13567</name>
</gene>
<dbReference type="Proteomes" id="UP001642540">
    <property type="component" value="Unassembled WGS sequence"/>
</dbReference>
<dbReference type="PROSITE" id="PS50279">
    <property type="entry name" value="BPTI_KUNITZ_2"/>
    <property type="match status" value="1"/>
</dbReference>
<evidence type="ECO:0000313" key="6">
    <source>
        <dbReference type="EMBL" id="CAL8109658.1"/>
    </source>
</evidence>
<sequence length="119" mass="12754">MKILKYLALVTLILSVTNIDKVSGGGGFLDFLFGKSKSNGHGSSNSKTGSGSGDDVCVLPAEAGPCRGAFGMWFWDAKRGLCDYFIYGGCSGNGNRFESYQACQTKCSRPIKGTNYVLW</sequence>
<protein>
    <recommendedName>
        <fullName evidence="5">BPTI/Kunitz inhibitor domain-containing protein</fullName>
    </recommendedName>
</protein>
<dbReference type="InterPro" id="IPR050098">
    <property type="entry name" value="TFPI/VKTCI-like"/>
</dbReference>
<reference evidence="6 7" key="1">
    <citation type="submission" date="2024-08" db="EMBL/GenBank/DDBJ databases">
        <authorList>
            <person name="Cucini C."/>
            <person name="Frati F."/>
        </authorList>
    </citation>
    <scope>NUCLEOTIDE SEQUENCE [LARGE SCALE GENOMIC DNA]</scope>
</reference>
<evidence type="ECO:0000256" key="2">
    <source>
        <dbReference type="ARBA" id="ARBA00022900"/>
    </source>
</evidence>
<dbReference type="InterPro" id="IPR020901">
    <property type="entry name" value="Prtase_inh_Kunz-CS"/>
</dbReference>
<dbReference type="SUPFAM" id="SSF57362">
    <property type="entry name" value="BPTI-like"/>
    <property type="match status" value="1"/>
</dbReference>
<dbReference type="Pfam" id="PF00014">
    <property type="entry name" value="Kunitz_BPTI"/>
    <property type="match status" value="1"/>
</dbReference>
<dbReference type="Gene3D" id="4.10.410.10">
    <property type="entry name" value="Pancreatic trypsin inhibitor Kunitz domain"/>
    <property type="match status" value="1"/>
</dbReference>
<dbReference type="InterPro" id="IPR036880">
    <property type="entry name" value="Kunitz_BPTI_sf"/>
</dbReference>
<name>A0ABP1QSZ2_9HEXA</name>
<keyword evidence="1" id="KW-0646">Protease inhibitor</keyword>
<dbReference type="CDD" id="cd00109">
    <property type="entry name" value="Kunitz-type"/>
    <property type="match status" value="1"/>
</dbReference>
<evidence type="ECO:0000313" key="7">
    <source>
        <dbReference type="Proteomes" id="UP001642540"/>
    </source>
</evidence>
<dbReference type="PROSITE" id="PS00280">
    <property type="entry name" value="BPTI_KUNITZ_1"/>
    <property type="match status" value="1"/>
</dbReference>
<evidence type="ECO:0000259" key="5">
    <source>
        <dbReference type="PROSITE" id="PS50279"/>
    </source>
</evidence>
<keyword evidence="3" id="KW-1015">Disulfide bond</keyword>
<proteinExistence type="predicted"/>
<keyword evidence="4" id="KW-0732">Signal</keyword>
<dbReference type="PANTHER" id="PTHR10083:SF374">
    <property type="entry name" value="BPTI_KUNITZ INHIBITOR DOMAIN-CONTAINING PROTEIN"/>
    <property type="match status" value="1"/>
</dbReference>
<dbReference type="PANTHER" id="PTHR10083">
    <property type="entry name" value="KUNITZ-TYPE PROTEASE INHIBITOR-RELATED"/>
    <property type="match status" value="1"/>
</dbReference>
<evidence type="ECO:0000256" key="3">
    <source>
        <dbReference type="ARBA" id="ARBA00023157"/>
    </source>
</evidence>
<evidence type="ECO:0000256" key="1">
    <source>
        <dbReference type="ARBA" id="ARBA00022690"/>
    </source>
</evidence>